<evidence type="ECO:0000313" key="2">
    <source>
        <dbReference type="Proteomes" id="UP000326287"/>
    </source>
</evidence>
<reference evidence="1 2" key="1">
    <citation type="submission" date="2019-02" db="EMBL/GenBank/DDBJ databases">
        <authorList>
            <person name="Li S.-H."/>
        </authorList>
    </citation>
    <scope>NUCLEOTIDE SEQUENCE [LARGE SCALE GENOMIC DNA]</scope>
    <source>
        <strain evidence="1 2">IMCC14385</strain>
    </source>
</reference>
<sequence length="83" mass="9636">MSDPTHIGPNGADNPEAANEVMTPAMRLMELQGKHRALDNRIHEMYAYPYQNQVLLQRLKKEKLRLKDQIEHLKDEMIPDLNA</sequence>
<dbReference type="InterPro" id="IPR007420">
    <property type="entry name" value="DUF465"/>
</dbReference>
<dbReference type="Pfam" id="PF04325">
    <property type="entry name" value="DUF465"/>
    <property type="match status" value="1"/>
</dbReference>
<dbReference type="RefSeq" id="WP_152660811.1">
    <property type="nucleotide sequence ID" value="NZ_CP036422.1"/>
</dbReference>
<organism evidence="1 2">
    <name type="scientific">Halioglobus maricola</name>
    <dbReference type="NCBI Taxonomy" id="2601894"/>
    <lineage>
        <taxon>Bacteria</taxon>
        <taxon>Pseudomonadati</taxon>
        <taxon>Pseudomonadota</taxon>
        <taxon>Gammaproteobacteria</taxon>
        <taxon>Cellvibrionales</taxon>
        <taxon>Halieaceae</taxon>
        <taxon>Halioglobus</taxon>
    </lineage>
</organism>
<dbReference type="EMBL" id="CP036422">
    <property type="protein sequence ID" value="QFU74699.1"/>
    <property type="molecule type" value="Genomic_DNA"/>
</dbReference>
<gene>
    <name evidence="1" type="ORF">EY643_02965</name>
</gene>
<dbReference type="Gene3D" id="6.10.280.50">
    <property type="match status" value="1"/>
</dbReference>
<keyword evidence="2" id="KW-1185">Reference proteome</keyword>
<dbReference type="InterPro" id="IPR038444">
    <property type="entry name" value="DUF465_sf"/>
</dbReference>
<dbReference type="AlphaFoldDB" id="A0A5P9NGN0"/>
<proteinExistence type="predicted"/>
<accession>A0A5P9NGN0</accession>
<dbReference type="OrthoDB" id="5740594at2"/>
<dbReference type="KEGG" id="halc:EY643_02965"/>
<protein>
    <submittedName>
        <fullName evidence="1">DUF465 domain-containing protein</fullName>
    </submittedName>
</protein>
<name>A0A5P9NGN0_9GAMM</name>
<dbReference type="Proteomes" id="UP000326287">
    <property type="component" value="Chromosome"/>
</dbReference>
<evidence type="ECO:0000313" key="1">
    <source>
        <dbReference type="EMBL" id="QFU74699.1"/>
    </source>
</evidence>